<feature type="transmembrane region" description="Helical" evidence="2">
    <location>
        <begin position="29"/>
        <end position="52"/>
    </location>
</feature>
<dbReference type="InterPro" id="IPR026845">
    <property type="entry name" value="NXPH/NXPE"/>
</dbReference>
<reference evidence="4" key="1">
    <citation type="submission" date="2025-08" db="UniProtKB">
        <authorList>
            <consortium name="Ensembl"/>
        </authorList>
    </citation>
    <scope>IDENTIFICATION</scope>
</reference>
<evidence type="ECO:0000313" key="5">
    <source>
        <dbReference type="Proteomes" id="UP000261480"/>
    </source>
</evidence>
<protein>
    <recommendedName>
        <fullName evidence="3">NXPE C-terminal domain-containing protein</fullName>
    </recommendedName>
</protein>
<keyword evidence="2" id="KW-1133">Transmembrane helix</keyword>
<organism evidence="4 5">
    <name type="scientific">Poecilia mexicana</name>
    <dbReference type="NCBI Taxonomy" id="48701"/>
    <lineage>
        <taxon>Eukaryota</taxon>
        <taxon>Metazoa</taxon>
        <taxon>Chordata</taxon>
        <taxon>Craniata</taxon>
        <taxon>Vertebrata</taxon>
        <taxon>Euteleostomi</taxon>
        <taxon>Actinopterygii</taxon>
        <taxon>Neopterygii</taxon>
        <taxon>Teleostei</taxon>
        <taxon>Neoteleostei</taxon>
        <taxon>Acanthomorphata</taxon>
        <taxon>Ovalentaria</taxon>
        <taxon>Atherinomorphae</taxon>
        <taxon>Cyprinodontiformes</taxon>
        <taxon>Poeciliidae</taxon>
        <taxon>Poeciliinae</taxon>
        <taxon>Poecilia</taxon>
    </lineage>
</organism>
<dbReference type="AlphaFoldDB" id="A0A3B3Y7X9"/>
<feature type="domain" description="NXPE C-terminal" evidence="3">
    <location>
        <begin position="352"/>
        <end position="567"/>
    </location>
</feature>
<dbReference type="Ensembl" id="ENSPMET00000010801.1">
    <property type="protein sequence ID" value="ENSPMEP00000023195.1"/>
    <property type="gene ID" value="ENSPMEG00000004614.1"/>
</dbReference>
<dbReference type="Pfam" id="PF06312">
    <property type="entry name" value="Neurexophilin"/>
    <property type="match status" value="1"/>
</dbReference>
<evidence type="ECO:0000256" key="2">
    <source>
        <dbReference type="SAM" id="Phobius"/>
    </source>
</evidence>
<comment type="similarity">
    <text evidence="1">Belongs to the NXPE family.</text>
</comment>
<dbReference type="PANTHER" id="PTHR16165:SF9">
    <property type="entry name" value="NXPE FAMILY MEMBER 3"/>
    <property type="match status" value="1"/>
</dbReference>
<accession>A0A3B3Y7X9</accession>
<sequence length="579" mass="65283">MTDTLYFSKKYRVSVCTCHSLSWQYYYFLYLHSTISVKTTYISLYICIIVLIQVLKILNKLCVFLMDASPCIFDFVCSFHSVLPQDNLELNLLSSSIAWPETPPLLSNFFLNDTSDPAHSTFTILPRKDGGSWHIGDQLEVLIKMNDFLGRPKKSGGDVLFARLHNPNVRAGVAGRVSDHGDGSYTAVFPLLWEGRAQVEVTLVHPSEAVTVLRKLNLEQPDRIYFQSIFRSGRVSETTTCNVCLKAPKEKLCNFTDPYTGEPWFCYKPKKLNCDSRFTHAKGGFNKKLTRMEEKLFQSGVNMKVSIPASGLSNITISPKPQEETNQSIKTKPAGYYYQGVWRALDGTRVLQFNTSTAVSQCLKGKVLHLYGDSTIRQWFEYLTESLPGLKKFDLKTPKQNGPFLALDPENNILVTFRCHGPPIRFGTMPANQARYIASELDSVIGGKDTVVVIGVWSHFSTFPIEVYIRRLLSIRRAVVRLLTKAPGTVVIIRTANPKALTVYETLTNSDWYSLQRDKVLREIFKGVNVQLVDAWEMTIAHHLPHSLHPQLPIIKNMIDVILSHTCPAAGSSEGETKL</sequence>
<dbReference type="Pfam" id="PF24536">
    <property type="entry name" value="NXPE4_C"/>
    <property type="match status" value="1"/>
</dbReference>
<dbReference type="InterPro" id="IPR013783">
    <property type="entry name" value="Ig-like_fold"/>
</dbReference>
<dbReference type="InterPro" id="IPR057106">
    <property type="entry name" value="NXPE4_C"/>
</dbReference>
<dbReference type="Gene3D" id="2.60.40.10">
    <property type="entry name" value="Immunoglobulins"/>
    <property type="match status" value="1"/>
</dbReference>
<name>A0A3B3Y7X9_9TELE</name>
<keyword evidence="5" id="KW-1185">Reference proteome</keyword>
<dbReference type="Proteomes" id="UP000261480">
    <property type="component" value="Unplaced"/>
</dbReference>
<dbReference type="SUPFAM" id="SSF81296">
    <property type="entry name" value="E set domains"/>
    <property type="match status" value="1"/>
</dbReference>
<keyword evidence="2" id="KW-0472">Membrane</keyword>
<reference evidence="4" key="2">
    <citation type="submission" date="2025-09" db="UniProtKB">
        <authorList>
            <consortium name="Ensembl"/>
        </authorList>
    </citation>
    <scope>IDENTIFICATION</scope>
</reference>
<evidence type="ECO:0000259" key="3">
    <source>
        <dbReference type="Pfam" id="PF24536"/>
    </source>
</evidence>
<evidence type="ECO:0000256" key="1">
    <source>
        <dbReference type="ARBA" id="ARBA00005431"/>
    </source>
</evidence>
<dbReference type="PANTHER" id="PTHR16165">
    <property type="entry name" value="NXPE FAMILY MEMBER"/>
    <property type="match status" value="1"/>
</dbReference>
<keyword evidence="2" id="KW-0812">Transmembrane</keyword>
<dbReference type="GO" id="GO:0007399">
    <property type="term" value="P:nervous system development"/>
    <property type="evidence" value="ECO:0007669"/>
    <property type="project" value="UniProtKB-ARBA"/>
</dbReference>
<proteinExistence type="inferred from homology"/>
<dbReference type="InterPro" id="IPR014756">
    <property type="entry name" value="Ig_E-set"/>
</dbReference>
<evidence type="ECO:0000313" key="4">
    <source>
        <dbReference type="Ensembl" id="ENSPMEP00000023195.1"/>
    </source>
</evidence>